<dbReference type="AlphaFoldDB" id="A0A3L7A5X8"/>
<organism evidence="6 7">
    <name type="scientific">Mycetocola tolaasinivorans</name>
    <dbReference type="NCBI Taxonomy" id="76635"/>
    <lineage>
        <taxon>Bacteria</taxon>
        <taxon>Bacillati</taxon>
        <taxon>Actinomycetota</taxon>
        <taxon>Actinomycetes</taxon>
        <taxon>Micrococcales</taxon>
        <taxon>Microbacteriaceae</taxon>
        <taxon>Mycetocola</taxon>
    </lineage>
</organism>
<dbReference type="GO" id="GO:0003700">
    <property type="term" value="F:DNA-binding transcription factor activity"/>
    <property type="evidence" value="ECO:0007669"/>
    <property type="project" value="TreeGrafter"/>
</dbReference>
<dbReference type="GO" id="GO:0000976">
    <property type="term" value="F:transcription cis-regulatory region binding"/>
    <property type="evidence" value="ECO:0007669"/>
    <property type="project" value="TreeGrafter"/>
</dbReference>
<dbReference type="InterPro" id="IPR001647">
    <property type="entry name" value="HTH_TetR"/>
</dbReference>
<evidence type="ECO:0000313" key="6">
    <source>
        <dbReference type="EMBL" id="RLP75338.1"/>
    </source>
</evidence>
<dbReference type="SUPFAM" id="SSF46689">
    <property type="entry name" value="Homeodomain-like"/>
    <property type="match status" value="1"/>
</dbReference>
<proteinExistence type="predicted"/>
<dbReference type="InterPro" id="IPR050109">
    <property type="entry name" value="HTH-type_TetR-like_transc_reg"/>
</dbReference>
<evidence type="ECO:0000259" key="5">
    <source>
        <dbReference type="PROSITE" id="PS50977"/>
    </source>
</evidence>
<keyword evidence="3" id="KW-0804">Transcription</keyword>
<keyword evidence="1" id="KW-0805">Transcription regulation</keyword>
<evidence type="ECO:0000313" key="7">
    <source>
        <dbReference type="Proteomes" id="UP000272503"/>
    </source>
</evidence>
<dbReference type="PROSITE" id="PS50977">
    <property type="entry name" value="HTH_TETR_2"/>
    <property type="match status" value="1"/>
</dbReference>
<dbReference type="Gene3D" id="1.10.357.10">
    <property type="entry name" value="Tetracycline Repressor, domain 2"/>
    <property type="match status" value="1"/>
</dbReference>
<keyword evidence="7" id="KW-1185">Reference proteome</keyword>
<evidence type="ECO:0000256" key="2">
    <source>
        <dbReference type="ARBA" id="ARBA00023125"/>
    </source>
</evidence>
<protein>
    <submittedName>
        <fullName evidence="6">TetR family transcriptional regulator</fullName>
    </submittedName>
</protein>
<keyword evidence="2 4" id="KW-0238">DNA-binding</keyword>
<feature type="domain" description="HTH tetR-type" evidence="5">
    <location>
        <begin position="22"/>
        <end position="82"/>
    </location>
</feature>
<dbReference type="PANTHER" id="PTHR30055:SF238">
    <property type="entry name" value="MYCOFACTOCIN BIOSYNTHESIS TRANSCRIPTIONAL REGULATOR MFTR-RELATED"/>
    <property type="match status" value="1"/>
</dbReference>
<dbReference type="EMBL" id="RCUX01000007">
    <property type="protein sequence ID" value="RLP75338.1"/>
    <property type="molecule type" value="Genomic_DNA"/>
</dbReference>
<sequence>MVTPLFPTPDSPGLDLRERRRLETSAAIGDATLDLFETRGVEHTTVADIAAAAGISVRTFFRYFPSKEAAAVDGQPVFGPVMRDLLTSLTPEKPLLPQIEGAFHAVLVELEQYGGAVHRQLIRVRTLMLENGSLRAASLRYEDENDRALAAEIAARYPLPGGASEAWIAVHLATFTLRTAFDSWVQQVDDSDRETLADTHTRLVDARNALVAGSANAR</sequence>
<evidence type="ECO:0000256" key="4">
    <source>
        <dbReference type="PROSITE-ProRule" id="PRU00335"/>
    </source>
</evidence>
<dbReference type="Pfam" id="PF00440">
    <property type="entry name" value="TetR_N"/>
    <property type="match status" value="1"/>
</dbReference>
<dbReference type="OrthoDB" id="956698at2"/>
<evidence type="ECO:0000256" key="3">
    <source>
        <dbReference type="ARBA" id="ARBA00023163"/>
    </source>
</evidence>
<dbReference type="PANTHER" id="PTHR30055">
    <property type="entry name" value="HTH-TYPE TRANSCRIPTIONAL REGULATOR RUTR"/>
    <property type="match status" value="1"/>
</dbReference>
<accession>A0A3L7A5X8</accession>
<reference evidence="6 7" key="1">
    <citation type="submission" date="2018-10" db="EMBL/GenBank/DDBJ databases">
        <authorList>
            <person name="Li J."/>
        </authorList>
    </citation>
    <scope>NUCLEOTIDE SEQUENCE [LARGE SCALE GENOMIC DNA]</scope>
    <source>
        <strain evidence="6 7">IF 016277</strain>
    </source>
</reference>
<dbReference type="InterPro" id="IPR009057">
    <property type="entry name" value="Homeodomain-like_sf"/>
</dbReference>
<name>A0A3L7A5X8_9MICO</name>
<comment type="caution">
    <text evidence="6">The sequence shown here is derived from an EMBL/GenBank/DDBJ whole genome shotgun (WGS) entry which is preliminary data.</text>
</comment>
<feature type="DNA-binding region" description="H-T-H motif" evidence="4">
    <location>
        <begin position="45"/>
        <end position="64"/>
    </location>
</feature>
<dbReference type="PRINTS" id="PR00455">
    <property type="entry name" value="HTHTETR"/>
</dbReference>
<dbReference type="Proteomes" id="UP000272503">
    <property type="component" value="Unassembled WGS sequence"/>
</dbReference>
<gene>
    <name evidence="6" type="ORF">D9V32_10665</name>
</gene>
<evidence type="ECO:0000256" key="1">
    <source>
        <dbReference type="ARBA" id="ARBA00023015"/>
    </source>
</evidence>